<gene>
    <name evidence="2" type="ORF">E2562_003771</name>
</gene>
<accession>A0A6G1BRE6</accession>
<comment type="caution">
    <text evidence="2">The sequence shown here is derived from an EMBL/GenBank/DDBJ whole genome shotgun (WGS) entry which is preliminary data.</text>
</comment>
<name>A0A6G1BRE6_9ORYZ</name>
<sequence length="95" mass="9599">MGARWSRQRVCGVGGTGSATRVDGGGRGVTMGEDQCEAEVDTGSAVTARGLERAVVADSRNAQWSGVQGTTEGDAMNAVPMEAVESPAGAQRSDG</sequence>
<dbReference type="AlphaFoldDB" id="A0A6G1BRE6"/>
<evidence type="ECO:0000256" key="1">
    <source>
        <dbReference type="SAM" id="MobiDB-lite"/>
    </source>
</evidence>
<evidence type="ECO:0000313" key="3">
    <source>
        <dbReference type="Proteomes" id="UP000479710"/>
    </source>
</evidence>
<proteinExistence type="predicted"/>
<feature type="region of interest" description="Disordered" evidence="1">
    <location>
        <begin position="64"/>
        <end position="95"/>
    </location>
</feature>
<evidence type="ECO:0000313" key="2">
    <source>
        <dbReference type="EMBL" id="KAF0890559.1"/>
    </source>
</evidence>
<dbReference type="EMBL" id="SPHZ02000011">
    <property type="protein sequence ID" value="KAF0890559.1"/>
    <property type="molecule type" value="Genomic_DNA"/>
</dbReference>
<protein>
    <submittedName>
        <fullName evidence="2">Uncharacterized protein</fullName>
    </submittedName>
</protein>
<reference evidence="2 3" key="1">
    <citation type="submission" date="2019-11" db="EMBL/GenBank/DDBJ databases">
        <title>Whole genome sequence of Oryza granulata.</title>
        <authorList>
            <person name="Li W."/>
        </authorList>
    </citation>
    <scope>NUCLEOTIDE SEQUENCE [LARGE SCALE GENOMIC DNA]</scope>
    <source>
        <strain evidence="3">cv. Menghai</strain>
        <tissue evidence="2">Leaf</tissue>
    </source>
</reference>
<keyword evidence="3" id="KW-1185">Reference proteome</keyword>
<feature type="region of interest" description="Disordered" evidence="1">
    <location>
        <begin position="1"/>
        <end position="30"/>
    </location>
</feature>
<dbReference type="Proteomes" id="UP000479710">
    <property type="component" value="Unassembled WGS sequence"/>
</dbReference>
<organism evidence="2 3">
    <name type="scientific">Oryza meyeriana var. granulata</name>
    <dbReference type="NCBI Taxonomy" id="110450"/>
    <lineage>
        <taxon>Eukaryota</taxon>
        <taxon>Viridiplantae</taxon>
        <taxon>Streptophyta</taxon>
        <taxon>Embryophyta</taxon>
        <taxon>Tracheophyta</taxon>
        <taxon>Spermatophyta</taxon>
        <taxon>Magnoliopsida</taxon>
        <taxon>Liliopsida</taxon>
        <taxon>Poales</taxon>
        <taxon>Poaceae</taxon>
        <taxon>BOP clade</taxon>
        <taxon>Oryzoideae</taxon>
        <taxon>Oryzeae</taxon>
        <taxon>Oryzinae</taxon>
        <taxon>Oryza</taxon>
        <taxon>Oryza meyeriana</taxon>
    </lineage>
</organism>
<feature type="compositionally biased region" description="Gly residues" evidence="1">
    <location>
        <begin position="12"/>
        <end position="29"/>
    </location>
</feature>